<dbReference type="Proteomes" id="UP000886595">
    <property type="component" value="Unassembled WGS sequence"/>
</dbReference>
<evidence type="ECO:0000256" key="2">
    <source>
        <dbReference type="SAM" id="MobiDB-lite"/>
    </source>
</evidence>
<reference evidence="3 4" key="1">
    <citation type="submission" date="2020-02" db="EMBL/GenBank/DDBJ databases">
        <authorList>
            <person name="Ma Q."/>
            <person name="Huang Y."/>
            <person name="Song X."/>
            <person name="Pei D."/>
        </authorList>
    </citation>
    <scope>NUCLEOTIDE SEQUENCE [LARGE SCALE GENOMIC DNA]</scope>
    <source>
        <strain evidence="3">Sxm20200214</strain>
        <tissue evidence="3">Leaf</tissue>
    </source>
</reference>
<accession>A0A8X7V3U3</accession>
<feature type="compositionally biased region" description="Acidic residues" evidence="2">
    <location>
        <begin position="54"/>
        <end position="65"/>
    </location>
</feature>
<feature type="compositionally biased region" description="Basic and acidic residues" evidence="2">
    <location>
        <begin position="66"/>
        <end position="77"/>
    </location>
</feature>
<keyword evidence="1" id="KW-0175">Coiled coil</keyword>
<evidence type="ECO:0000313" key="3">
    <source>
        <dbReference type="EMBL" id="KAG2298671.1"/>
    </source>
</evidence>
<dbReference type="OrthoDB" id="1024009at2759"/>
<feature type="region of interest" description="Disordered" evidence="2">
    <location>
        <begin position="49"/>
        <end position="77"/>
    </location>
</feature>
<sequence>MLISSIKERDEVSLSQKTIALKGFVLSIQLVMIEASLSLNRVVQAGCSSGSEGDCQDDDDFVDGDSEGKKSINPSHVREIDSSGKAHVVSIVSDGVDLNNVDAEIAWSDSEDDVLVDNLAKCIQEGIRSDVIRMREEAVKENNVRKTSKGIVRQHRADGLDADYVASTVKQSVSLDLRRMEEEIKNLGQTVSESQNLMRSYLQDMFDTFHRDIVSLKPQCTRTHADTPNATEAETTDTRKNTTTGSNPADTRNIIQEALVRPSNCCYILLTRTTFYRPRSFVWRRSQPNSDKNDLGGGDDPVRKCLPYPCTEGVSSIACSEFQPFPNPLVDKNTPPPELKENVQTNLAFSKPTFSLGLSQEETHVSKTDSLVVENVDESLEDVIPIPLADNQDQFPAHRKSKRQKVVPRALLGDYQCDKRFLTRAWEVHVNATHSCPNIDYAGKFGLLSEKLQADLCLCYVIKVGGHTLDSRELSAFIARSSHFPQRLKAELSEVKDDVVALEKKLEHRKVMTDMMRKAWCAIL</sequence>
<keyword evidence="4" id="KW-1185">Reference proteome</keyword>
<feature type="coiled-coil region" evidence="1">
    <location>
        <begin position="170"/>
        <end position="197"/>
    </location>
</feature>
<gene>
    <name evidence="3" type="ORF">Bca52824_035143</name>
</gene>
<evidence type="ECO:0000313" key="4">
    <source>
        <dbReference type="Proteomes" id="UP000886595"/>
    </source>
</evidence>
<protein>
    <submittedName>
        <fullName evidence="3">Uncharacterized protein</fullName>
    </submittedName>
</protein>
<comment type="caution">
    <text evidence="3">The sequence shown here is derived from an EMBL/GenBank/DDBJ whole genome shotgun (WGS) entry which is preliminary data.</text>
</comment>
<proteinExistence type="predicted"/>
<feature type="compositionally biased region" description="Polar residues" evidence="2">
    <location>
        <begin position="222"/>
        <end position="233"/>
    </location>
</feature>
<feature type="region of interest" description="Disordered" evidence="2">
    <location>
        <begin position="222"/>
        <end position="249"/>
    </location>
</feature>
<dbReference type="AlphaFoldDB" id="A0A8X7V3U3"/>
<organism evidence="3 4">
    <name type="scientific">Brassica carinata</name>
    <name type="common">Ethiopian mustard</name>
    <name type="synonym">Abyssinian cabbage</name>
    <dbReference type="NCBI Taxonomy" id="52824"/>
    <lineage>
        <taxon>Eukaryota</taxon>
        <taxon>Viridiplantae</taxon>
        <taxon>Streptophyta</taxon>
        <taxon>Embryophyta</taxon>
        <taxon>Tracheophyta</taxon>
        <taxon>Spermatophyta</taxon>
        <taxon>Magnoliopsida</taxon>
        <taxon>eudicotyledons</taxon>
        <taxon>Gunneridae</taxon>
        <taxon>Pentapetalae</taxon>
        <taxon>rosids</taxon>
        <taxon>malvids</taxon>
        <taxon>Brassicales</taxon>
        <taxon>Brassicaceae</taxon>
        <taxon>Brassiceae</taxon>
        <taxon>Brassica</taxon>
    </lineage>
</organism>
<dbReference type="EMBL" id="JAAMPC010000008">
    <property type="protein sequence ID" value="KAG2298671.1"/>
    <property type="molecule type" value="Genomic_DNA"/>
</dbReference>
<name>A0A8X7V3U3_BRACI</name>
<evidence type="ECO:0000256" key="1">
    <source>
        <dbReference type="SAM" id="Coils"/>
    </source>
</evidence>